<organism evidence="1 2">
    <name type="scientific">Trichomalopsis sarcophagae</name>
    <dbReference type="NCBI Taxonomy" id="543379"/>
    <lineage>
        <taxon>Eukaryota</taxon>
        <taxon>Metazoa</taxon>
        <taxon>Ecdysozoa</taxon>
        <taxon>Arthropoda</taxon>
        <taxon>Hexapoda</taxon>
        <taxon>Insecta</taxon>
        <taxon>Pterygota</taxon>
        <taxon>Neoptera</taxon>
        <taxon>Endopterygota</taxon>
        <taxon>Hymenoptera</taxon>
        <taxon>Apocrita</taxon>
        <taxon>Proctotrupomorpha</taxon>
        <taxon>Chalcidoidea</taxon>
        <taxon>Pteromalidae</taxon>
        <taxon>Pteromalinae</taxon>
        <taxon>Trichomalopsis</taxon>
    </lineage>
</organism>
<sequence length="38" mass="4641">MERKFPLFSLSVERFVDCFFPFSEPSGFQLAFDYWNKK</sequence>
<evidence type="ECO:0000313" key="1">
    <source>
        <dbReference type="EMBL" id="OXU23204.1"/>
    </source>
</evidence>
<proteinExistence type="predicted"/>
<accession>A0A232EXP5</accession>
<evidence type="ECO:0000313" key="2">
    <source>
        <dbReference type="Proteomes" id="UP000215335"/>
    </source>
</evidence>
<gene>
    <name evidence="1" type="ORF">TSAR_003518</name>
</gene>
<reference evidence="1 2" key="1">
    <citation type="journal article" date="2017" name="Curr. Biol.">
        <title>The Evolution of Venom by Co-option of Single-Copy Genes.</title>
        <authorList>
            <person name="Martinson E.O."/>
            <person name="Mrinalini"/>
            <person name="Kelkar Y.D."/>
            <person name="Chang C.H."/>
            <person name="Werren J.H."/>
        </authorList>
    </citation>
    <scope>NUCLEOTIDE SEQUENCE [LARGE SCALE GENOMIC DNA]</scope>
    <source>
        <strain evidence="1 2">Alberta</strain>
        <tissue evidence="1">Whole body</tissue>
    </source>
</reference>
<dbReference type="Proteomes" id="UP000215335">
    <property type="component" value="Unassembled WGS sequence"/>
</dbReference>
<dbReference type="AlphaFoldDB" id="A0A232EXP5"/>
<dbReference type="EMBL" id="NNAY01001693">
    <property type="protein sequence ID" value="OXU23204.1"/>
    <property type="molecule type" value="Genomic_DNA"/>
</dbReference>
<protein>
    <submittedName>
        <fullName evidence="1">Uncharacterized protein</fullName>
    </submittedName>
</protein>
<name>A0A232EXP5_9HYME</name>
<keyword evidence="2" id="KW-1185">Reference proteome</keyword>
<comment type="caution">
    <text evidence="1">The sequence shown here is derived from an EMBL/GenBank/DDBJ whole genome shotgun (WGS) entry which is preliminary data.</text>
</comment>